<dbReference type="PANTHER" id="PTHR30429">
    <property type="entry name" value="D-METHIONINE-BINDING LIPOPROTEIN METQ"/>
    <property type="match status" value="1"/>
</dbReference>
<feature type="lipid moiety-binding region" description="S-diacylglycerol cysteine" evidence="7">
    <location>
        <position position="21"/>
    </location>
</feature>
<evidence type="ECO:0000256" key="2">
    <source>
        <dbReference type="ARBA" id="ARBA00022729"/>
    </source>
</evidence>
<proteinExistence type="inferred from homology"/>
<keyword evidence="3" id="KW-0472">Membrane</keyword>
<keyword evidence="10" id="KW-1185">Reference proteome</keyword>
<evidence type="ECO:0000256" key="1">
    <source>
        <dbReference type="ARBA" id="ARBA00004635"/>
    </source>
</evidence>
<dbReference type="Pfam" id="PF03180">
    <property type="entry name" value="Lipoprotein_9"/>
    <property type="match status" value="1"/>
</dbReference>
<feature type="chain" id="PRO_5017293021" description="Lipoprotein" evidence="8">
    <location>
        <begin position="27"/>
        <end position="265"/>
    </location>
</feature>
<reference evidence="9 10" key="1">
    <citation type="journal article" date="2019" name="ISME J.">
        <title>Genome analyses of uncultured TG2/ZB3 bacteria in 'Margulisbacteria' specifically attached to ectosymbiotic spirochetes of protists in the termite gut.</title>
        <authorList>
            <person name="Utami Y.D."/>
            <person name="Kuwahara H."/>
            <person name="Igai K."/>
            <person name="Murakami T."/>
            <person name="Sugaya K."/>
            <person name="Morikawa T."/>
            <person name="Nagura Y."/>
            <person name="Yuki M."/>
            <person name="Deevong P."/>
            <person name="Inoue T."/>
            <person name="Kihara K."/>
            <person name="Lo N."/>
            <person name="Yamada A."/>
            <person name="Ohkuma M."/>
            <person name="Hongoh Y."/>
        </authorList>
    </citation>
    <scope>NUCLEOTIDE SEQUENCE [LARGE SCALE GENOMIC DNA]</scope>
    <source>
        <strain evidence="9">HsPyr-01</strain>
    </source>
</reference>
<dbReference type="CDD" id="cd13597">
    <property type="entry name" value="PBP2_lipoprotein_Tp32"/>
    <property type="match status" value="1"/>
</dbReference>
<dbReference type="Gene3D" id="3.40.190.10">
    <property type="entry name" value="Periplasmic binding protein-like II"/>
    <property type="match status" value="2"/>
</dbReference>
<gene>
    <name evidence="9" type="primary">metQ</name>
    <name evidence="9" type="ORF">HP1_052</name>
</gene>
<comment type="caution">
    <text evidence="9">The sequence shown here is derived from an EMBL/GenBank/DDBJ whole genome shotgun (WGS) entry which is preliminary data.</text>
</comment>
<name>A0A388T6N2_9BACT</name>
<evidence type="ECO:0000256" key="4">
    <source>
        <dbReference type="ARBA" id="ARBA00023139"/>
    </source>
</evidence>
<dbReference type="PANTHER" id="PTHR30429:SF0">
    <property type="entry name" value="METHIONINE-BINDING LIPOPROTEIN METQ"/>
    <property type="match status" value="1"/>
</dbReference>
<organism evidence="9 10">
    <name type="scientific">Candidatus Termititenax spirochaetophilus</name>
    <dbReference type="NCBI Taxonomy" id="2218522"/>
    <lineage>
        <taxon>Bacteria</taxon>
        <taxon>Bacillati</taxon>
        <taxon>Candidatus Margulisiibacteriota</taxon>
        <taxon>Candidatus Termititenacia</taxon>
        <taxon>Candidatus Termititenacales</taxon>
        <taxon>Candidatus Termititenacaceae</taxon>
        <taxon>Candidatus Termititenax</taxon>
    </lineage>
</organism>
<comment type="subcellular location">
    <subcellularLocation>
        <location evidence="1">Membrane</location>
        <topology evidence="1">Lipid-anchor</topology>
    </subcellularLocation>
</comment>
<keyword evidence="5 6" id="KW-0449">Lipoprotein</keyword>
<protein>
    <recommendedName>
        <fullName evidence="6">Lipoprotein</fullName>
    </recommendedName>
</protein>
<accession>A0A388T6N2</accession>
<dbReference type="PROSITE" id="PS51257">
    <property type="entry name" value="PROKAR_LIPOPROTEIN"/>
    <property type="match status" value="1"/>
</dbReference>
<dbReference type="EMBL" id="BGZM01000005">
    <property type="protein sequence ID" value="GBR72320.1"/>
    <property type="molecule type" value="Genomic_DNA"/>
</dbReference>
<evidence type="ECO:0000313" key="9">
    <source>
        <dbReference type="EMBL" id="GBR72320.1"/>
    </source>
</evidence>
<evidence type="ECO:0000256" key="3">
    <source>
        <dbReference type="ARBA" id="ARBA00023136"/>
    </source>
</evidence>
<feature type="signal peptide" evidence="8">
    <location>
        <begin position="1"/>
        <end position="26"/>
    </location>
</feature>
<evidence type="ECO:0000313" key="10">
    <source>
        <dbReference type="Proteomes" id="UP000276170"/>
    </source>
</evidence>
<dbReference type="PIRSF" id="PIRSF002854">
    <property type="entry name" value="MetQ"/>
    <property type="match status" value="1"/>
</dbReference>
<dbReference type="Proteomes" id="UP000276170">
    <property type="component" value="Unassembled WGS sequence"/>
</dbReference>
<comment type="similarity">
    <text evidence="6">Belongs to the nlpA lipoprotein family.</text>
</comment>
<dbReference type="AlphaFoldDB" id="A0A388T6N2"/>
<evidence type="ECO:0000256" key="8">
    <source>
        <dbReference type="SAM" id="SignalP"/>
    </source>
</evidence>
<dbReference type="SUPFAM" id="SSF53850">
    <property type="entry name" value="Periplasmic binding protein-like II"/>
    <property type="match status" value="1"/>
</dbReference>
<dbReference type="InterPro" id="IPR004872">
    <property type="entry name" value="Lipoprotein_NlpA"/>
</dbReference>
<evidence type="ECO:0000256" key="5">
    <source>
        <dbReference type="ARBA" id="ARBA00023288"/>
    </source>
</evidence>
<dbReference type="GO" id="GO:0016020">
    <property type="term" value="C:membrane"/>
    <property type="evidence" value="ECO:0007669"/>
    <property type="project" value="UniProtKB-SubCell"/>
</dbReference>
<keyword evidence="2 8" id="KW-0732">Signal</keyword>
<evidence type="ECO:0000256" key="6">
    <source>
        <dbReference type="PIRNR" id="PIRNR002854"/>
    </source>
</evidence>
<evidence type="ECO:0000256" key="7">
    <source>
        <dbReference type="PIRSR" id="PIRSR002854-1"/>
    </source>
</evidence>
<sequence length="265" mass="28407">MKNFWKGILISIFALTLLAGCQNSGAKKSVLTIGASPVPHAELLNLIKKDLRASGTELKIIEFTDYVMPNTALLSGDLDANFTQHRPYLLSNAEWEAKLTPAFGVHIEPFGLYSRKYKDVKDIPSGAVIAIPNDPTNGGRALLLLEANGLLKLKDGAGLQATEKDIIDNPKKLKILALEPAQLPRSLGDAAAAAINGNYALDAGLNPVKDSLIIEGAESPYVNVIAVRKGTEDDPRIVALQKALLSPKVKKFIADKYNGGVVAIF</sequence>
<keyword evidence="4" id="KW-0564">Palmitate</keyword>